<reference evidence="2" key="1">
    <citation type="submission" date="2016-02" db="EMBL/GenBank/DDBJ databases">
        <authorList>
            <person name="Galindez B."/>
            <person name="Foltz S."/>
            <person name="Bersano I."/>
            <person name="Hermes F."/>
            <person name="Dandamudi K."/>
            <person name="Shi R."/>
            <person name="Carvalho R."/>
            <person name="Koparde V.N."/>
            <person name="Lee V."/>
            <person name="Buck G."/>
            <person name="Serrano M.G."/>
            <person name="Johnson A."/>
        </authorList>
    </citation>
    <scope>NUCLEOTIDE SEQUENCE [LARGE SCALE GENOMIC DNA]</scope>
</reference>
<proteinExistence type="predicted"/>
<accession>A0A143FPS9</accession>
<dbReference type="RefSeq" id="YP_009281076.1">
    <property type="nucleotide sequence ID" value="NC_031027.1"/>
</dbReference>
<dbReference type="GeneID" id="29063173"/>
<dbReference type="EMBL" id="KU737350">
    <property type="protein sequence ID" value="AMW63193.1"/>
    <property type="molecule type" value="Genomic_DNA"/>
</dbReference>
<protein>
    <submittedName>
        <fullName evidence="1">Uncharacterized protein</fullName>
    </submittedName>
</protein>
<dbReference type="Proteomes" id="UP000201239">
    <property type="component" value="Segment"/>
</dbReference>
<evidence type="ECO:0000313" key="1">
    <source>
        <dbReference type="EMBL" id="AMW63193.1"/>
    </source>
</evidence>
<name>A0A143FPS9_9CAUD</name>
<sequence length="124" mass="14104">MNCGKNFTEGLNMMFNVNDFQFVVISNDSQAVFGLDVGEQKEGAILMYDLNVYLLAGLENGEYVDRFNYSNRADDEARAAYMVWFAWSNSLREELELKGFSMASNKITTKVQCLIEEAQEALNK</sequence>
<gene>
    <name evidence="1" type="ORF">SAGEFAYGE_273</name>
</gene>
<organism evidence="1 2">
    <name type="scientific">Bacillus phage SageFayge</name>
    <dbReference type="NCBI Taxonomy" id="1805954"/>
    <lineage>
        <taxon>Viruses</taxon>
        <taxon>Duplodnaviria</taxon>
        <taxon>Heunggongvirae</taxon>
        <taxon>Uroviricota</taxon>
        <taxon>Caudoviricetes</taxon>
        <taxon>Herelleviridae</taxon>
        <taxon>Bastillevirinae</taxon>
        <taxon>Wphvirus</taxon>
        <taxon>Wphvirus megatron</taxon>
    </lineage>
</organism>
<dbReference type="KEGG" id="vg:29063173"/>
<evidence type="ECO:0000313" key="2">
    <source>
        <dbReference type="Proteomes" id="UP000201239"/>
    </source>
</evidence>